<evidence type="ECO:0000313" key="1">
    <source>
        <dbReference type="EMBL" id="KAK8757189.1"/>
    </source>
</evidence>
<proteinExistence type="predicted"/>
<reference evidence="1 2" key="1">
    <citation type="journal article" date="2023" name="Arcadia Sci">
        <title>De novo assembly of a long-read Amblyomma americanum tick genome.</title>
        <authorList>
            <person name="Chou S."/>
            <person name="Poskanzer K.E."/>
            <person name="Rollins M."/>
            <person name="Thuy-Boun P.S."/>
        </authorList>
    </citation>
    <scope>NUCLEOTIDE SEQUENCE [LARGE SCALE GENOMIC DNA]</scope>
    <source>
        <strain evidence="1">F_SG_1</strain>
        <tissue evidence="1">Salivary glands</tissue>
    </source>
</reference>
<gene>
    <name evidence="1" type="ORF">V5799_000109</name>
</gene>
<accession>A0AAQ4D3Z9</accession>
<keyword evidence="2" id="KW-1185">Reference proteome</keyword>
<evidence type="ECO:0000313" key="2">
    <source>
        <dbReference type="Proteomes" id="UP001321473"/>
    </source>
</evidence>
<organism evidence="1 2">
    <name type="scientific">Amblyomma americanum</name>
    <name type="common">Lone star tick</name>
    <dbReference type="NCBI Taxonomy" id="6943"/>
    <lineage>
        <taxon>Eukaryota</taxon>
        <taxon>Metazoa</taxon>
        <taxon>Ecdysozoa</taxon>
        <taxon>Arthropoda</taxon>
        <taxon>Chelicerata</taxon>
        <taxon>Arachnida</taxon>
        <taxon>Acari</taxon>
        <taxon>Parasitiformes</taxon>
        <taxon>Ixodida</taxon>
        <taxon>Ixodoidea</taxon>
        <taxon>Ixodidae</taxon>
        <taxon>Amblyomminae</taxon>
        <taxon>Amblyomma</taxon>
    </lineage>
</organism>
<dbReference type="AlphaFoldDB" id="A0AAQ4D3Z9"/>
<sequence length="359" mass="40208">MASATTSSMTMYKHGRDTLTQRYGFTTALKTFLAHAQSSGNRSTTQFGVGFNNGYVTKLSRDIATDFTRDLLKPMVARGVFHFGVIDVPVYTFKAAGTDAVFNALRQLSVYVQDIRDQGLASNIVLGSVSSTSLWNDYFENKFKDSFKPDLFISHGYQLYEDWERTPCFVTPPTLLTKPPQPDVNIHDLHDALATLAAFGAEVGAPSLSLSVTMKGRWSELLSNSTPEVFSGCEEKRPPALLGRYADLCRTAAYSSNFEYDPASYAMRTYNSQTGHIFVYDNEQSLCEKLCLAKANYTQVQFGLAVFDLDYEDGANACPALNRFGSFSRLKVMNRLLEFFTHQYNVRTKEAECSEIWRS</sequence>
<dbReference type="Proteomes" id="UP001321473">
    <property type="component" value="Unassembled WGS sequence"/>
</dbReference>
<dbReference type="EMBL" id="JARKHS020035502">
    <property type="protein sequence ID" value="KAK8757189.1"/>
    <property type="molecule type" value="Genomic_DNA"/>
</dbReference>
<comment type="caution">
    <text evidence="1">The sequence shown here is derived from an EMBL/GenBank/DDBJ whole genome shotgun (WGS) entry which is preliminary data.</text>
</comment>
<protein>
    <submittedName>
        <fullName evidence="1">Uncharacterized protein</fullName>
    </submittedName>
</protein>
<name>A0AAQ4D3Z9_AMBAM</name>